<keyword evidence="2" id="KW-1185">Reference proteome</keyword>
<sequence>MKIKTQIQHLISEILIANTIDLKRSLGNQTIELFKQANLINNTPVAIKLNTTLELKEAIDNFCINDNLTNRDALNNILESINQLLVDDKIAS</sequence>
<protein>
    <submittedName>
        <fullName evidence="1">Uncharacterized protein</fullName>
    </submittedName>
</protein>
<proteinExistence type="predicted"/>
<gene>
    <name evidence="1" type="ORF">ACFQ1O_09635</name>
</gene>
<comment type="caution">
    <text evidence="1">The sequence shown here is derived from an EMBL/GenBank/DDBJ whole genome shotgun (WGS) entry which is preliminary data.</text>
</comment>
<organism evidence="1 2">
    <name type="scientific">Pseudofulvibacter geojedonensis</name>
    <dbReference type="NCBI Taxonomy" id="1123758"/>
    <lineage>
        <taxon>Bacteria</taxon>
        <taxon>Pseudomonadati</taxon>
        <taxon>Bacteroidota</taxon>
        <taxon>Flavobacteriia</taxon>
        <taxon>Flavobacteriales</taxon>
        <taxon>Flavobacteriaceae</taxon>
        <taxon>Pseudofulvibacter</taxon>
    </lineage>
</organism>
<dbReference type="RefSeq" id="WP_377715815.1">
    <property type="nucleotide sequence ID" value="NZ_JBHTJM010000009.1"/>
</dbReference>
<evidence type="ECO:0000313" key="1">
    <source>
        <dbReference type="EMBL" id="MFD0964266.1"/>
    </source>
</evidence>
<reference evidence="2" key="1">
    <citation type="journal article" date="2019" name="Int. J. Syst. Evol. Microbiol.">
        <title>The Global Catalogue of Microorganisms (GCM) 10K type strain sequencing project: providing services to taxonomists for standard genome sequencing and annotation.</title>
        <authorList>
            <consortium name="The Broad Institute Genomics Platform"/>
            <consortium name="The Broad Institute Genome Sequencing Center for Infectious Disease"/>
            <person name="Wu L."/>
            <person name="Ma J."/>
        </authorList>
    </citation>
    <scope>NUCLEOTIDE SEQUENCE [LARGE SCALE GENOMIC DNA]</scope>
    <source>
        <strain evidence="2">CCUG 62114</strain>
    </source>
</reference>
<dbReference type="Proteomes" id="UP001596997">
    <property type="component" value="Unassembled WGS sequence"/>
</dbReference>
<dbReference type="EMBL" id="JBHTJM010000009">
    <property type="protein sequence ID" value="MFD0964266.1"/>
    <property type="molecule type" value="Genomic_DNA"/>
</dbReference>
<name>A0ABW3I324_9FLAO</name>
<accession>A0ABW3I324</accession>
<evidence type="ECO:0000313" key="2">
    <source>
        <dbReference type="Proteomes" id="UP001596997"/>
    </source>
</evidence>